<protein>
    <submittedName>
        <fullName evidence="4">Nucleoside hydrolase</fullName>
    </submittedName>
</protein>
<reference evidence="4 5" key="1">
    <citation type="submission" date="2016-08" db="EMBL/GenBank/DDBJ databases">
        <title>Complete genome sequence of Bacillus muralis G25-68, a strain with toxicity to nematodes.</title>
        <authorList>
            <person name="Zheng Z."/>
        </authorList>
    </citation>
    <scope>NUCLEOTIDE SEQUENCE [LARGE SCALE GENOMIC DNA]</scope>
    <source>
        <strain evidence="4 5">G25-68</strain>
    </source>
</reference>
<dbReference type="KEGG" id="bmur:ABE28_001735"/>
<evidence type="ECO:0000313" key="5">
    <source>
        <dbReference type="Proteomes" id="UP000077926"/>
    </source>
</evidence>
<dbReference type="SUPFAM" id="SSF53590">
    <property type="entry name" value="Nucleoside hydrolase"/>
    <property type="match status" value="1"/>
</dbReference>
<keyword evidence="5" id="KW-1185">Reference proteome</keyword>
<dbReference type="OrthoDB" id="9797882at2"/>
<dbReference type="AlphaFoldDB" id="A0A1B3XIP3"/>
<dbReference type="PANTHER" id="PTHR12304:SF4">
    <property type="entry name" value="URIDINE NUCLEOSIDASE"/>
    <property type="match status" value="1"/>
</dbReference>
<dbReference type="InterPro" id="IPR001910">
    <property type="entry name" value="Inosine/uridine_hydrolase_dom"/>
</dbReference>
<dbReference type="STRING" id="264697.ABE28_001735"/>
<proteinExistence type="predicted"/>
<name>A0A1B3XIP3_9BACI</name>
<dbReference type="RefSeq" id="WP_064462456.1">
    <property type="nucleotide sequence ID" value="NZ_CP017080.1"/>
</dbReference>
<accession>A0A1B3XIP3</accession>
<dbReference type="Proteomes" id="UP000077926">
    <property type="component" value="Chromosome"/>
</dbReference>
<dbReference type="GO" id="GO:0005829">
    <property type="term" value="C:cytosol"/>
    <property type="evidence" value="ECO:0007669"/>
    <property type="project" value="TreeGrafter"/>
</dbReference>
<evidence type="ECO:0000313" key="4">
    <source>
        <dbReference type="EMBL" id="AOH53061.1"/>
    </source>
</evidence>
<evidence type="ECO:0000256" key="2">
    <source>
        <dbReference type="ARBA" id="ARBA00023295"/>
    </source>
</evidence>
<dbReference type="GO" id="GO:0008477">
    <property type="term" value="F:purine nucleosidase activity"/>
    <property type="evidence" value="ECO:0007669"/>
    <property type="project" value="TreeGrafter"/>
</dbReference>
<gene>
    <name evidence="4" type="ORF">ABE28_001735</name>
</gene>
<evidence type="ECO:0000259" key="3">
    <source>
        <dbReference type="Pfam" id="PF01156"/>
    </source>
</evidence>
<dbReference type="Gene3D" id="3.90.245.10">
    <property type="entry name" value="Ribonucleoside hydrolase-like"/>
    <property type="match status" value="1"/>
</dbReference>
<keyword evidence="2" id="KW-0326">Glycosidase</keyword>
<keyword evidence="1 4" id="KW-0378">Hydrolase</keyword>
<dbReference type="CDD" id="cd02650">
    <property type="entry name" value="nuc_hydro_CaPnhB"/>
    <property type="match status" value="1"/>
</dbReference>
<dbReference type="GO" id="GO:0006152">
    <property type="term" value="P:purine nucleoside catabolic process"/>
    <property type="evidence" value="ECO:0007669"/>
    <property type="project" value="TreeGrafter"/>
</dbReference>
<dbReference type="InterPro" id="IPR023186">
    <property type="entry name" value="IUNH"/>
</dbReference>
<dbReference type="PANTHER" id="PTHR12304">
    <property type="entry name" value="INOSINE-URIDINE PREFERRING NUCLEOSIDE HYDROLASE"/>
    <property type="match status" value="1"/>
</dbReference>
<dbReference type="EMBL" id="CP017080">
    <property type="protein sequence ID" value="AOH53061.1"/>
    <property type="molecule type" value="Genomic_DNA"/>
</dbReference>
<sequence>MKSIIFDVDTGIDDALAMAYALHSPELEILGFTTCFGNVAVEDATRNTLAVLEKLDRHIPVFSGAGQTLNRGEKKKYPKHVHGEDGLGNTLDFEWAPTLQASQGHAVDFIIEQVKSRPDEITIIAVGPLTNIALAIKKDPEIMSLVKEVIIMGGAVKVPGNVNPYAEANIISDPDAADLVLSSGVPVTLVGLDVTMQTCLPKSKLDEWSATGKESAQFLAEMTNYYMKAYDSSHPGLGGCALHDPLAVGVAIDSDFVSTESMNIKVVTEGEETGRTIGQPDSESRIRVCTDVDAARFVKHFLERVIRS</sequence>
<evidence type="ECO:0000256" key="1">
    <source>
        <dbReference type="ARBA" id="ARBA00022801"/>
    </source>
</evidence>
<dbReference type="InterPro" id="IPR036452">
    <property type="entry name" value="Ribo_hydro-like"/>
</dbReference>
<dbReference type="Pfam" id="PF01156">
    <property type="entry name" value="IU_nuc_hydro"/>
    <property type="match status" value="1"/>
</dbReference>
<organism evidence="4 5">
    <name type="scientific">Peribacillus muralis</name>
    <dbReference type="NCBI Taxonomy" id="264697"/>
    <lineage>
        <taxon>Bacteria</taxon>
        <taxon>Bacillati</taxon>
        <taxon>Bacillota</taxon>
        <taxon>Bacilli</taxon>
        <taxon>Bacillales</taxon>
        <taxon>Bacillaceae</taxon>
        <taxon>Peribacillus</taxon>
    </lineage>
</organism>
<feature type="domain" description="Inosine/uridine-preferring nucleoside hydrolase" evidence="3">
    <location>
        <begin position="4"/>
        <end position="298"/>
    </location>
</feature>